<dbReference type="SUPFAM" id="SSF55729">
    <property type="entry name" value="Acyl-CoA N-acyltransferases (Nat)"/>
    <property type="match status" value="1"/>
</dbReference>
<reference evidence="5" key="1">
    <citation type="journal article" date="2019" name="Int. J. Syst. Evol. Microbiol.">
        <title>The Global Catalogue of Microorganisms (GCM) 10K type strain sequencing project: providing services to taxonomists for standard genome sequencing and annotation.</title>
        <authorList>
            <consortium name="The Broad Institute Genomics Platform"/>
            <consortium name="The Broad Institute Genome Sequencing Center for Infectious Disease"/>
            <person name="Wu L."/>
            <person name="Ma J."/>
        </authorList>
    </citation>
    <scope>NUCLEOTIDE SEQUENCE [LARGE SCALE GENOMIC DNA]</scope>
    <source>
        <strain evidence="5">JCM 16378</strain>
    </source>
</reference>
<sequence length="168" mass="18734">MTDLPVPERDSDVWLQVVSFDHPDVQHLVEEVQAYYVSIYGSPDNSPIVDGEFASPDGAFVLASDRTGPVAMGGWRRRPDLIEKFEVPVAEIKRMYVTPRARRRGISRLVVAHLERSAAAAGVELLVLETGTLQQDAIALYESAGYERTIDFGHYADSELSRCYAKHL</sequence>
<dbReference type="PANTHER" id="PTHR43877">
    <property type="entry name" value="AMINOALKYLPHOSPHONATE N-ACETYLTRANSFERASE-RELATED-RELATED"/>
    <property type="match status" value="1"/>
</dbReference>
<dbReference type="InterPro" id="IPR016181">
    <property type="entry name" value="Acyl_CoA_acyltransferase"/>
</dbReference>
<evidence type="ECO:0000256" key="1">
    <source>
        <dbReference type="ARBA" id="ARBA00022679"/>
    </source>
</evidence>
<dbReference type="Gene3D" id="3.40.630.30">
    <property type="match status" value="1"/>
</dbReference>
<dbReference type="CDD" id="cd04301">
    <property type="entry name" value="NAT_SF"/>
    <property type="match status" value="1"/>
</dbReference>
<name>A0ABP6GTH7_9MICO</name>
<evidence type="ECO:0000259" key="3">
    <source>
        <dbReference type="PROSITE" id="PS51186"/>
    </source>
</evidence>
<dbReference type="PROSITE" id="PS51186">
    <property type="entry name" value="GNAT"/>
    <property type="match status" value="1"/>
</dbReference>
<keyword evidence="5" id="KW-1185">Reference proteome</keyword>
<evidence type="ECO:0000313" key="4">
    <source>
        <dbReference type="EMBL" id="GAA2731027.1"/>
    </source>
</evidence>
<dbReference type="Proteomes" id="UP001501326">
    <property type="component" value="Unassembled WGS sequence"/>
</dbReference>
<dbReference type="InterPro" id="IPR050832">
    <property type="entry name" value="Bact_Acetyltransf"/>
</dbReference>
<keyword evidence="1" id="KW-0808">Transferase</keyword>
<dbReference type="Pfam" id="PF00583">
    <property type="entry name" value="Acetyltransf_1"/>
    <property type="match status" value="1"/>
</dbReference>
<organism evidence="4 5">
    <name type="scientific">Pedococcus aerophilus</name>
    <dbReference type="NCBI Taxonomy" id="436356"/>
    <lineage>
        <taxon>Bacteria</taxon>
        <taxon>Bacillati</taxon>
        <taxon>Actinomycetota</taxon>
        <taxon>Actinomycetes</taxon>
        <taxon>Micrococcales</taxon>
        <taxon>Intrasporangiaceae</taxon>
        <taxon>Pedococcus</taxon>
    </lineage>
</organism>
<dbReference type="InterPro" id="IPR000182">
    <property type="entry name" value="GNAT_dom"/>
</dbReference>
<feature type="domain" description="N-acetyltransferase" evidence="3">
    <location>
        <begin position="15"/>
        <end position="168"/>
    </location>
</feature>
<comment type="caution">
    <text evidence="4">The sequence shown here is derived from an EMBL/GenBank/DDBJ whole genome shotgun (WGS) entry which is preliminary data.</text>
</comment>
<evidence type="ECO:0000313" key="5">
    <source>
        <dbReference type="Proteomes" id="UP001501326"/>
    </source>
</evidence>
<evidence type="ECO:0000256" key="2">
    <source>
        <dbReference type="ARBA" id="ARBA00023315"/>
    </source>
</evidence>
<dbReference type="PANTHER" id="PTHR43877:SF2">
    <property type="entry name" value="AMINOALKYLPHOSPHONATE N-ACETYLTRANSFERASE-RELATED"/>
    <property type="match status" value="1"/>
</dbReference>
<gene>
    <name evidence="4" type="ORF">GCM10009867_03700</name>
</gene>
<protein>
    <submittedName>
        <fullName evidence="4">GNAT family N-acetyltransferase</fullName>
    </submittedName>
</protein>
<dbReference type="EMBL" id="BAAARN010000001">
    <property type="protein sequence ID" value="GAA2731027.1"/>
    <property type="molecule type" value="Genomic_DNA"/>
</dbReference>
<proteinExistence type="predicted"/>
<accession>A0ABP6GTH7</accession>
<keyword evidence="2" id="KW-0012">Acyltransferase</keyword>